<dbReference type="PANTHER" id="PTHR23272:SF189">
    <property type="entry name" value="ZINC FINGER BED DOMAIN-CONTAINING PROTEIN RICESLEEPER 1-LIKE"/>
    <property type="match status" value="1"/>
</dbReference>
<feature type="domain" description="HAT C-terminal dimerisation" evidence="1">
    <location>
        <begin position="21"/>
        <end position="103"/>
    </location>
</feature>
<dbReference type="PANTHER" id="PTHR23272">
    <property type="entry name" value="BED FINGER-RELATED"/>
    <property type="match status" value="1"/>
</dbReference>
<evidence type="ECO:0000313" key="3">
    <source>
        <dbReference type="Proteomes" id="UP000596660"/>
    </source>
</evidence>
<accession>A0A803LEB2</accession>
<reference evidence="2" key="1">
    <citation type="journal article" date="2017" name="Nature">
        <title>The genome of Chenopodium quinoa.</title>
        <authorList>
            <person name="Jarvis D.E."/>
            <person name="Ho Y.S."/>
            <person name="Lightfoot D.J."/>
            <person name="Schmoeckel S.M."/>
            <person name="Li B."/>
            <person name="Borm T.J.A."/>
            <person name="Ohyanagi H."/>
            <person name="Mineta K."/>
            <person name="Michell C.T."/>
            <person name="Saber N."/>
            <person name="Kharbatia N.M."/>
            <person name="Rupper R.R."/>
            <person name="Sharp A.R."/>
            <person name="Dally N."/>
            <person name="Boughton B.A."/>
            <person name="Woo Y.H."/>
            <person name="Gao G."/>
            <person name="Schijlen E.G.W.M."/>
            <person name="Guo X."/>
            <person name="Momin A.A."/>
            <person name="Negrao S."/>
            <person name="Al-Babili S."/>
            <person name="Gehring C."/>
            <person name="Roessner U."/>
            <person name="Jung C."/>
            <person name="Murphy K."/>
            <person name="Arold S.T."/>
            <person name="Gojobori T."/>
            <person name="van der Linden C.G."/>
            <person name="van Loo E.N."/>
            <person name="Jellen E.N."/>
            <person name="Maughan P.J."/>
            <person name="Tester M."/>
        </authorList>
    </citation>
    <scope>NUCLEOTIDE SEQUENCE [LARGE SCALE GENOMIC DNA]</scope>
    <source>
        <strain evidence="2">cv. PI 614886</strain>
    </source>
</reference>
<dbReference type="InterPro" id="IPR012337">
    <property type="entry name" value="RNaseH-like_sf"/>
</dbReference>
<proteinExistence type="predicted"/>
<dbReference type="Pfam" id="PF05699">
    <property type="entry name" value="Dimer_Tnp_hAT"/>
    <property type="match status" value="1"/>
</dbReference>
<dbReference type="SUPFAM" id="SSF53098">
    <property type="entry name" value="Ribonuclease H-like"/>
    <property type="match status" value="1"/>
</dbReference>
<evidence type="ECO:0000313" key="2">
    <source>
        <dbReference type="EnsemblPlants" id="AUR62011518-RA:cds"/>
    </source>
</evidence>
<name>A0A803LEB2_CHEQI</name>
<evidence type="ECO:0000259" key="1">
    <source>
        <dbReference type="Pfam" id="PF05699"/>
    </source>
</evidence>
<dbReference type="OMA" id="CEREIQK"/>
<dbReference type="AlphaFoldDB" id="A0A803LEB2"/>
<dbReference type="Proteomes" id="UP000596660">
    <property type="component" value="Unplaced"/>
</dbReference>
<protein>
    <recommendedName>
        <fullName evidence="1">HAT C-terminal dimerisation domain-containing protein</fullName>
    </recommendedName>
</protein>
<dbReference type="GO" id="GO:0046983">
    <property type="term" value="F:protein dimerization activity"/>
    <property type="evidence" value="ECO:0007669"/>
    <property type="project" value="InterPro"/>
</dbReference>
<keyword evidence="3" id="KW-1185">Reference proteome</keyword>
<reference evidence="2" key="2">
    <citation type="submission" date="2021-03" db="UniProtKB">
        <authorList>
            <consortium name="EnsemblPlants"/>
        </authorList>
    </citation>
    <scope>IDENTIFICATION</scope>
</reference>
<dbReference type="InterPro" id="IPR008906">
    <property type="entry name" value="HATC_C_dom"/>
</dbReference>
<dbReference type="EnsemblPlants" id="AUR62011518-RA">
    <property type="protein sequence ID" value="AUR62011518-RA:cds"/>
    <property type="gene ID" value="AUR62011518"/>
</dbReference>
<organism evidence="2 3">
    <name type="scientific">Chenopodium quinoa</name>
    <name type="common">Quinoa</name>
    <dbReference type="NCBI Taxonomy" id="63459"/>
    <lineage>
        <taxon>Eukaryota</taxon>
        <taxon>Viridiplantae</taxon>
        <taxon>Streptophyta</taxon>
        <taxon>Embryophyta</taxon>
        <taxon>Tracheophyta</taxon>
        <taxon>Spermatophyta</taxon>
        <taxon>Magnoliopsida</taxon>
        <taxon>eudicotyledons</taxon>
        <taxon>Gunneridae</taxon>
        <taxon>Pentapetalae</taxon>
        <taxon>Caryophyllales</taxon>
        <taxon>Chenopodiaceae</taxon>
        <taxon>Chenopodioideae</taxon>
        <taxon>Atripliceae</taxon>
        <taxon>Chenopodium</taxon>
    </lineage>
</organism>
<dbReference type="Gramene" id="AUR62011518-RA">
    <property type="protein sequence ID" value="AUR62011518-RA:cds"/>
    <property type="gene ID" value="AUR62011518"/>
</dbReference>
<sequence>MANFGSWMSSQQQNVNDKSQLDLYVEEKNVDFNSKIDVLVWWKNNRAHRHPQLAALVRDILAIPISSVPSESAFSMGKKLINPWRASLTSMTIESLSCYEDWLRAKGGSNIFSPQNPIMKTKKMKMSKTKFNARLLKLISFII</sequence>